<gene>
    <name evidence="1" type="ORF">Mal64_00110</name>
</gene>
<dbReference type="RefSeq" id="WP_231993539.1">
    <property type="nucleotide sequence ID" value="NZ_SJPQ01000001.1"/>
</dbReference>
<proteinExistence type="predicted"/>
<dbReference type="Proteomes" id="UP000315440">
    <property type="component" value="Unassembled WGS sequence"/>
</dbReference>
<evidence type="ECO:0000313" key="2">
    <source>
        <dbReference type="Proteomes" id="UP000315440"/>
    </source>
</evidence>
<sequence>MTLPHVMTAEEILQRDFLPLRARLIEVAAMLDRLDRAGGSPPDDERMGLVAQAIARLSEDRDDRAEDLQRLFSLPYDPAWRESFGIESRSQKAR</sequence>
<comment type="caution">
    <text evidence="1">The sequence shown here is derived from an EMBL/GenBank/DDBJ whole genome shotgun (WGS) entry which is preliminary data.</text>
</comment>
<evidence type="ECO:0000313" key="1">
    <source>
        <dbReference type="EMBL" id="TWT89634.1"/>
    </source>
</evidence>
<organism evidence="1 2">
    <name type="scientific">Pseudobythopirellula maris</name>
    <dbReference type="NCBI Taxonomy" id="2527991"/>
    <lineage>
        <taxon>Bacteria</taxon>
        <taxon>Pseudomonadati</taxon>
        <taxon>Planctomycetota</taxon>
        <taxon>Planctomycetia</taxon>
        <taxon>Pirellulales</taxon>
        <taxon>Lacipirellulaceae</taxon>
        <taxon>Pseudobythopirellula</taxon>
    </lineage>
</organism>
<keyword evidence="2" id="KW-1185">Reference proteome</keyword>
<name>A0A5C5ZQ64_9BACT</name>
<dbReference type="EMBL" id="SJPQ01000001">
    <property type="protein sequence ID" value="TWT89634.1"/>
    <property type="molecule type" value="Genomic_DNA"/>
</dbReference>
<dbReference type="AlphaFoldDB" id="A0A5C5ZQ64"/>
<reference evidence="1 2" key="1">
    <citation type="submission" date="2019-02" db="EMBL/GenBank/DDBJ databases">
        <title>Deep-cultivation of Planctomycetes and their phenomic and genomic characterization uncovers novel biology.</title>
        <authorList>
            <person name="Wiegand S."/>
            <person name="Jogler M."/>
            <person name="Boedeker C."/>
            <person name="Pinto D."/>
            <person name="Vollmers J."/>
            <person name="Rivas-Marin E."/>
            <person name="Kohn T."/>
            <person name="Peeters S.H."/>
            <person name="Heuer A."/>
            <person name="Rast P."/>
            <person name="Oberbeckmann S."/>
            <person name="Bunk B."/>
            <person name="Jeske O."/>
            <person name="Meyerdierks A."/>
            <person name="Storesund J.E."/>
            <person name="Kallscheuer N."/>
            <person name="Luecker S."/>
            <person name="Lage O.M."/>
            <person name="Pohl T."/>
            <person name="Merkel B.J."/>
            <person name="Hornburger P."/>
            <person name="Mueller R.-W."/>
            <person name="Bruemmer F."/>
            <person name="Labrenz M."/>
            <person name="Spormann A.M."/>
            <person name="Op Den Camp H."/>
            <person name="Overmann J."/>
            <person name="Amann R."/>
            <person name="Jetten M.S.M."/>
            <person name="Mascher T."/>
            <person name="Medema M.H."/>
            <person name="Devos D.P."/>
            <person name="Kaster A.-K."/>
            <person name="Ovreas L."/>
            <person name="Rohde M."/>
            <person name="Galperin M.Y."/>
            <person name="Jogler C."/>
        </authorList>
    </citation>
    <scope>NUCLEOTIDE SEQUENCE [LARGE SCALE GENOMIC DNA]</scope>
    <source>
        <strain evidence="1 2">Mal64</strain>
    </source>
</reference>
<protein>
    <submittedName>
        <fullName evidence="1">Uncharacterized protein</fullName>
    </submittedName>
</protein>
<accession>A0A5C5ZQ64</accession>